<dbReference type="SUPFAM" id="SSF64438">
    <property type="entry name" value="CNF1/YfiH-like putative cysteine hydrolases"/>
    <property type="match status" value="1"/>
</dbReference>
<organism evidence="3">
    <name type="scientific">marine sediment metagenome</name>
    <dbReference type="NCBI Taxonomy" id="412755"/>
    <lineage>
        <taxon>unclassified sequences</taxon>
        <taxon>metagenomes</taxon>
        <taxon>ecological metagenomes</taxon>
    </lineage>
</organism>
<dbReference type="Gene3D" id="3.30.1330.200">
    <property type="match status" value="1"/>
</dbReference>
<sequence>MIKKFLKSGEFYTTNKPMILEVLVGSCVSVCLYNSKNGSAAMNHFLRAQPAGDDAVDIGEFGSTSTKHIIRKLMAIDDVPGHYRAMVFGGAAVVKVAGMESDIGRKNVDVALKALAEARIRIVKKEVLGSRGRRIKFYTETGAVEYRFAGDIPRKSKPTWINHSDGEGGVGQVGE</sequence>
<dbReference type="AlphaFoldDB" id="X0TKC8"/>
<evidence type="ECO:0008006" key="4">
    <source>
        <dbReference type="Google" id="ProtNLM"/>
    </source>
</evidence>
<name>X0TKC8_9ZZZZ</name>
<dbReference type="GO" id="GO:0006935">
    <property type="term" value="P:chemotaxis"/>
    <property type="evidence" value="ECO:0007669"/>
    <property type="project" value="UniProtKB-KW"/>
</dbReference>
<proteinExistence type="predicted"/>
<dbReference type="PANTHER" id="PTHR35147:SF1">
    <property type="entry name" value="CHEMORECEPTOR GLUTAMINE DEAMIDASE CHED-RELATED"/>
    <property type="match status" value="1"/>
</dbReference>
<comment type="caution">
    <text evidence="3">The sequence shown here is derived from an EMBL/GenBank/DDBJ whole genome shotgun (WGS) entry which is preliminary data.</text>
</comment>
<dbReference type="Pfam" id="PF03975">
    <property type="entry name" value="CheD"/>
    <property type="match status" value="1"/>
</dbReference>
<dbReference type="PANTHER" id="PTHR35147">
    <property type="entry name" value="CHEMORECEPTOR GLUTAMINE DEAMIDASE CHED-RELATED"/>
    <property type="match status" value="1"/>
</dbReference>
<protein>
    <recommendedName>
        <fullName evidence="4">Chemoreceptor glutamine deamidase CheD</fullName>
    </recommendedName>
</protein>
<dbReference type="InterPro" id="IPR011324">
    <property type="entry name" value="Cytotoxic_necrot_fac-like_cat"/>
</dbReference>
<reference evidence="3" key="1">
    <citation type="journal article" date="2014" name="Front. Microbiol.">
        <title>High frequency of phylogenetically diverse reductive dehalogenase-homologous genes in deep subseafloor sedimentary metagenomes.</title>
        <authorList>
            <person name="Kawai M."/>
            <person name="Futagami T."/>
            <person name="Toyoda A."/>
            <person name="Takaki Y."/>
            <person name="Nishi S."/>
            <person name="Hori S."/>
            <person name="Arai W."/>
            <person name="Tsubouchi T."/>
            <person name="Morono Y."/>
            <person name="Uchiyama I."/>
            <person name="Ito T."/>
            <person name="Fujiyama A."/>
            <person name="Inagaki F."/>
            <person name="Takami H."/>
        </authorList>
    </citation>
    <scope>NUCLEOTIDE SEQUENCE</scope>
    <source>
        <strain evidence="3">Expedition CK06-06</strain>
    </source>
</reference>
<accession>X0TKC8</accession>
<keyword evidence="2" id="KW-0378">Hydrolase</keyword>
<gene>
    <name evidence="3" type="ORF">S01H1_13523</name>
</gene>
<dbReference type="EMBL" id="BARS01006980">
    <property type="protein sequence ID" value="GAF76530.1"/>
    <property type="molecule type" value="Genomic_DNA"/>
</dbReference>
<evidence type="ECO:0000256" key="2">
    <source>
        <dbReference type="ARBA" id="ARBA00022801"/>
    </source>
</evidence>
<dbReference type="GO" id="GO:0050568">
    <property type="term" value="F:protein-glutamine glutaminase activity"/>
    <property type="evidence" value="ECO:0007669"/>
    <property type="project" value="InterPro"/>
</dbReference>
<evidence type="ECO:0000256" key="1">
    <source>
        <dbReference type="ARBA" id="ARBA00022500"/>
    </source>
</evidence>
<dbReference type="CDD" id="cd16352">
    <property type="entry name" value="CheD"/>
    <property type="match status" value="1"/>
</dbReference>
<keyword evidence="1" id="KW-0145">Chemotaxis</keyword>
<evidence type="ECO:0000313" key="3">
    <source>
        <dbReference type="EMBL" id="GAF76530.1"/>
    </source>
</evidence>
<dbReference type="InterPro" id="IPR005659">
    <property type="entry name" value="Chemorcpt_Glu_NH3ase_CheD"/>
</dbReference>
<dbReference type="InterPro" id="IPR038592">
    <property type="entry name" value="CheD-like_sf"/>
</dbReference>